<keyword evidence="3" id="KW-1185">Reference proteome</keyword>
<sequence length="146" mass="16826">MISITVKNHLNEKTISVFTMLHHLEVVSKPECVSKQGGEGGSNVQRNKPPKVPTKPVIKQEPKGKEKLFGNEPIIDDEEDEEPDEAELKRRKARKTEIDEHDRIVREAEEKEKDEKEAQATFKSKMLLFPKWTLKRIQNQAMDLPS</sequence>
<comment type="caution">
    <text evidence="2">The sequence shown here is derived from an EMBL/GenBank/DDBJ whole genome shotgun (WGS) entry which is preliminary data.</text>
</comment>
<feature type="compositionally biased region" description="Acidic residues" evidence="1">
    <location>
        <begin position="74"/>
        <end position="85"/>
    </location>
</feature>
<protein>
    <submittedName>
        <fullName evidence="2">Uncharacterized protein</fullName>
    </submittedName>
</protein>
<feature type="region of interest" description="Disordered" evidence="1">
    <location>
        <begin position="32"/>
        <end position="118"/>
    </location>
</feature>
<organism evidence="2 3">
    <name type="scientific">Lactuca sativa</name>
    <name type="common">Garden lettuce</name>
    <dbReference type="NCBI Taxonomy" id="4236"/>
    <lineage>
        <taxon>Eukaryota</taxon>
        <taxon>Viridiplantae</taxon>
        <taxon>Streptophyta</taxon>
        <taxon>Embryophyta</taxon>
        <taxon>Tracheophyta</taxon>
        <taxon>Spermatophyta</taxon>
        <taxon>Magnoliopsida</taxon>
        <taxon>eudicotyledons</taxon>
        <taxon>Gunneridae</taxon>
        <taxon>Pentapetalae</taxon>
        <taxon>asterids</taxon>
        <taxon>campanulids</taxon>
        <taxon>Asterales</taxon>
        <taxon>Asteraceae</taxon>
        <taxon>Cichorioideae</taxon>
        <taxon>Cichorieae</taxon>
        <taxon>Lactucinae</taxon>
        <taxon>Lactuca</taxon>
    </lineage>
</organism>
<proteinExistence type="predicted"/>
<dbReference type="AlphaFoldDB" id="A0A9R1XGR7"/>
<feature type="compositionally biased region" description="Basic and acidic residues" evidence="1">
    <location>
        <begin position="58"/>
        <end position="69"/>
    </location>
</feature>
<reference evidence="2 3" key="1">
    <citation type="journal article" date="2017" name="Nat. Commun.">
        <title>Genome assembly with in vitro proximity ligation data and whole-genome triplication in lettuce.</title>
        <authorList>
            <person name="Reyes-Chin-Wo S."/>
            <person name="Wang Z."/>
            <person name="Yang X."/>
            <person name="Kozik A."/>
            <person name="Arikit S."/>
            <person name="Song C."/>
            <person name="Xia L."/>
            <person name="Froenicke L."/>
            <person name="Lavelle D.O."/>
            <person name="Truco M.J."/>
            <person name="Xia R."/>
            <person name="Zhu S."/>
            <person name="Xu C."/>
            <person name="Xu H."/>
            <person name="Xu X."/>
            <person name="Cox K."/>
            <person name="Korf I."/>
            <person name="Meyers B.C."/>
            <person name="Michelmore R.W."/>
        </authorList>
    </citation>
    <scope>NUCLEOTIDE SEQUENCE [LARGE SCALE GENOMIC DNA]</scope>
    <source>
        <strain evidence="3">cv. Salinas</strain>
        <tissue evidence="2">Seedlings</tissue>
    </source>
</reference>
<gene>
    <name evidence="2" type="ORF">LSAT_V11C400181460</name>
</gene>
<name>A0A9R1XGR7_LACSA</name>
<evidence type="ECO:0000313" key="3">
    <source>
        <dbReference type="Proteomes" id="UP000235145"/>
    </source>
</evidence>
<evidence type="ECO:0000313" key="2">
    <source>
        <dbReference type="EMBL" id="KAJ0214000.1"/>
    </source>
</evidence>
<dbReference type="EMBL" id="NBSK02000004">
    <property type="protein sequence ID" value="KAJ0214000.1"/>
    <property type="molecule type" value="Genomic_DNA"/>
</dbReference>
<accession>A0A9R1XGR7</accession>
<evidence type="ECO:0000256" key="1">
    <source>
        <dbReference type="SAM" id="MobiDB-lite"/>
    </source>
</evidence>
<dbReference type="Proteomes" id="UP000235145">
    <property type="component" value="Unassembled WGS sequence"/>
</dbReference>
<feature type="compositionally biased region" description="Basic and acidic residues" evidence="1">
    <location>
        <begin position="95"/>
        <end position="118"/>
    </location>
</feature>